<dbReference type="SUPFAM" id="SSF63451">
    <property type="entry name" value="LEM domain"/>
    <property type="match status" value="1"/>
</dbReference>
<feature type="region of interest" description="Disordered" evidence="1">
    <location>
        <begin position="56"/>
        <end position="97"/>
    </location>
</feature>
<evidence type="ECO:0000259" key="3">
    <source>
        <dbReference type="PROSITE" id="PS50954"/>
    </source>
</evidence>
<feature type="transmembrane region" description="Helical" evidence="2">
    <location>
        <begin position="152"/>
        <end position="169"/>
    </location>
</feature>
<comment type="caution">
    <text evidence="4">The sequence shown here is derived from an EMBL/GenBank/DDBJ whole genome shotgun (WGS) entry which is preliminary data.</text>
</comment>
<reference evidence="4" key="1">
    <citation type="submission" date="2020-08" db="EMBL/GenBank/DDBJ databases">
        <title>Multicomponent nature underlies the extraordinary mechanical properties of spider dragline silk.</title>
        <authorList>
            <person name="Kono N."/>
            <person name="Nakamura H."/>
            <person name="Mori M."/>
            <person name="Yoshida Y."/>
            <person name="Ohtoshi R."/>
            <person name="Malay A.D."/>
            <person name="Moran D.A.P."/>
            <person name="Tomita M."/>
            <person name="Numata K."/>
            <person name="Arakawa K."/>
        </authorList>
    </citation>
    <scope>NUCLEOTIDE SEQUENCE</scope>
</reference>
<keyword evidence="2" id="KW-0472">Membrane</keyword>
<keyword evidence="2" id="KW-0812">Transmembrane</keyword>
<dbReference type="AlphaFoldDB" id="A0A8X7CMY4"/>
<dbReference type="InterPro" id="IPR051656">
    <property type="entry name" value="LEM_domain"/>
</dbReference>
<feature type="compositionally biased region" description="Low complexity" evidence="1">
    <location>
        <begin position="78"/>
        <end position="95"/>
    </location>
</feature>
<keyword evidence="5" id="KW-1185">Reference proteome</keyword>
<protein>
    <submittedName>
        <fullName evidence="4">LEM domain-containing protein</fullName>
    </submittedName>
</protein>
<dbReference type="SMART" id="SM00540">
    <property type="entry name" value="LEM"/>
    <property type="match status" value="1"/>
</dbReference>
<evidence type="ECO:0000256" key="1">
    <source>
        <dbReference type="SAM" id="MobiDB-lite"/>
    </source>
</evidence>
<dbReference type="Pfam" id="PF03020">
    <property type="entry name" value="LEM"/>
    <property type="match status" value="1"/>
</dbReference>
<proteinExistence type="predicted"/>
<dbReference type="Proteomes" id="UP000886998">
    <property type="component" value="Unassembled WGS sequence"/>
</dbReference>
<dbReference type="PANTHER" id="PTHR12019">
    <property type="entry name" value="LAMINA-ASSOCIATED POLYPEPTIDE THYMOPOIETIN"/>
    <property type="match status" value="1"/>
</dbReference>
<evidence type="ECO:0000256" key="2">
    <source>
        <dbReference type="SAM" id="Phobius"/>
    </source>
</evidence>
<keyword evidence="2" id="KW-1133">Transmembrane helix</keyword>
<dbReference type="EMBL" id="BMAV01017780">
    <property type="protein sequence ID" value="GFY69757.1"/>
    <property type="molecule type" value="Genomic_DNA"/>
</dbReference>
<evidence type="ECO:0000313" key="5">
    <source>
        <dbReference type="Proteomes" id="UP000886998"/>
    </source>
</evidence>
<sequence length="279" mass="30820">MDNSLIVEGLNIAELSDDDLAERLQDLGFAPGPIVATTRSVYQRKLARLLRNESFNESEDNAGDEEVRPTPLHSTLLYSPGTSYKSSPPYYSSPSINYDDLRRRPLSRDVDAYSSSSSYGSSVPMSVDDIVTQAAPPPCEPERPLLSPTVKIAGLLLLVVFALFVYFNMESTPVNPFTAICSKIDARTNNSKLWSIAKSLSRDRPQVDVCNTILTANGFPPNDERATANILGSHYPKMSRLTFNKADKNTERQAKLAVHKCRSSVIQSSWPTSLCMNHS</sequence>
<dbReference type="InterPro" id="IPR011015">
    <property type="entry name" value="LEM/LEM-like_dom_sf"/>
</dbReference>
<dbReference type="FunFam" id="1.10.720.40:FF:000001">
    <property type="entry name" value="LEM domain containing 2, isoform CRA_a"/>
    <property type="match status" value="1"/>
</dbReference>
<gene>
    <name evidence="4" type="primary">X975_10342</name>
    <name evidence="4" type="ORF">TNIN_256661</name>
</gene>
<accession>A0A8X7CMY4</accession>
<dbReference type="PANTHER" id="PTHR12019:SF9">
    <property type="entry name" value="THYMOPOIETIN"/>
    <property type="match status" value="1"/>
</dbReference>
<dbReference type="PROSITE" id="PS50954">
    <property type="entry name" value="LEM"/>
    <property type="match status" value="1"/>
</dbReference>
<dbReference type="InterPro" id="IPR003887">
    <property type="entry name" value="LEM_dom"/>
</dbReference>
<organism evidence="4 5">
    <name type="scientific">Trichonephila inaurata madagascariensis</name>
    <dbReference type="NCBI Taxonomy" id="2747483"/>
    <lineage>
        <taxon>Eukaryota</taxon>
        <taxon>Metazoa</taxon>
        <taxon>Ecdysozoa</taxon>
        <taxon>Arthropoda</taxon>
        <taxon>Chelicerata</taxon>
        <taxon>Arachnida</taxon>
        <taxon>Araneae</taxon>
        <taxon>Araneomorphae</taxon>
        <taxon>Entelegynae</taxon>
        <taxon>Araneoidea</taxon>
        <taxon>Nephilidae</taxon>
        <taxon>Trichonephila</taxon>
        <taxon>Trichonephila inaurata</taxon>
    </lineage>
</organism>
<dbReference type="OrthoDB" id="6418968at2759"/>
<feature type="domain" description="LEM" evidence="3">
    <location>
        <begin position="9"/>
        <end position="53"/>
    </location>
</feature>
<name>A0A8X7CMY4_9ARAC</name>
<dbReference type="CDD" id="cd12934">
    <property type="entry name" value="LEM"/>
    <property type="match status" value="1"/>
</dbReference>
<evidence type="ECO:0000313" key="4">
    <source>
        <dbReference type="EMBL" id="GFY69757.1"/>
    </source>
</evidence>
<dbReference type="Gene3D" id="1.10.720.40">
    <property type="match status" value="1"/>
</dbReference>